<dbReference type="Proteomes" id="UP001207654">
    <property type="component" value="Unassembled WGS sequence"/>
</dbReference>
<dbReference type="EMBL" id="JAPNKA010000001">
    <property type="protein sequence ID" value="MCY1073069.1"/>
    <property type="molecule type" value="Genomic_DNA"/>
</dbReference>
<comment type="caution">
    <text evidence="1">The sequence shown here is derived from an EMBL/GenBank/DDBJ whole genome shotgun (WGS) entry which is preliminary data.</text>
</comment>
<keyword evidence="2" id="KW-1185">Reference proteome</keyword>
<accession>A0ABT3ZVH6</accession>
<protein>
    <submittedName>
        <fullName evidence="1">Uncharacterized protein</fullName>
    </submittedName>
</protein>
<dbReference type="RefSeq" id="WP_267532086.1">
    <property type="nucleotide sequence ID" value="NZ_JAPNKA010000001.1"/>
</dbReference>
<organism evidence="1 2">
    <name type="scientific">Archangium lansingense</name>
    <dbReference type="NCBI Taxonomy" id="2995310"/>
    <lineage>
        <taxon>Bacteria</taxon>
        <taxon>Pseudomonadati</taxon>
        <taxon>Myxococcota</taxon>
        <taxon>Myxococcia</taxon>
        <taxon>Myxococcales</taxon>
        <taxon>Cystobacterineae</taxon>
        <taxon>Archangiaceae</taxon>
        <taxon>Archangium</taxon>
    </lineage>
</organism>
<name>A0ABT3ZVH6_9BACT</name>
<gene>
    <name evidence="1" type="ORF">OV287_01105</name>
</gene>
<evidence type="ECO:0000313" key="2">
    <source>
        <dbReference type="Proteomes" id="UP001207654"/>
    </source>
</evidence>
<reference evidence="1 2" key="1">
    <citation type="submission" date="2022-11" db="EMBL/GenBank/DDBJ databases">
        <title>Minimal conservation of predation-associated metabolite biosynthetic gene clusters underscores biosynthetic potential of Myxococcota including descriptions for ten novel species: Archangium lansinium sp. nov., Myxococcus landrumus sp. nov., Nannocystis bai.</title>
        <authorList>
            <person name="Ahearne A."/>
            <person name="Stevens C."/>
            <person name="Phillips K."/>
        </authorList>
    </citation>
    <scope>NUCLEOTIDE SEQUENCE [LARGE SCALE GENOMIC DNA]</scope>
    <source>
        <strain evidence="1 2">MIWBW</strain>
    </source>
</reference>
<evidence type="ECO:0000313" key="1">
    <source>
        <dbReference type="EMBL" id="MCY1073069.1"/>
    </source>
</evidence>
<proteinExistence type="predicted"/>
<sequence length="222" mass="25317">MTSVHIITEDKTGGGLEAIIRAEVQRQRHSAGKTPLQFSKARGTVNGNAQLLEQCRKYELFRFNYAPRIEHVFYVIDARNAWDLPQLEVQAPRVPYEQSLPSFISTIQGSMAVLARGTRTPQEWEKIRSGFHPHVLVWERESLILPVTDQLGMGEPTMDVYAERRAAEAITERFRRVRNRKYAKSIDGPEYLTRIAQDERLRATVLASNASLRAIVDELVSL</sequence>